<gene>
    <name evidence="2" type="ORF">Fi14EGH31_05870</name>
</gene>
<organism evidence="2 3">
    <name type="scientific">Faecalibacillus intestinalis</name>
    <dbReference type="NCBI Taxonomy" id="1982626"/>
    <lineage>
        <taxon>Bacteria</taxon>
        <taxon>Bacillati</taxon>
        <taxon>Bacillota</taxon>
        <taxon>Erysipelotrichia</taxon>
        <taxon>Erysipelotrichales</taxon>
        <taxon>Coprobacillaceae</taxon>
        <taxon>Faecalibacillus</taxon>
    </lineage>
</organism>
<dbReference type="PROSITE" id="PS50878">
    <property type="entry name" value="RT_POL"/>
    <property type="match status" value="1"/>
</dbReference>
<dbReference type="KEGG" id="fit:Fi14EGH31_05870"/>
<feature type="domain" description="Reverse transcriptase" evidence="1">
    <location>
        <begin position="51"/>
        <end position="325"/>
    </location>
</feature>
<evidence type="ECO:0000313" key="2">
    <source>
        <dbReference type="EMBL" id="BCL56875.1"/>
    </source>
</evidence>
<name>A0A7I8E2T7_9FIRM</name>
<dbReference type="InterPro" id="IPR000477">
    <property type="entry name" value="RT_dom"/>
</dbReference>
<evidence type="ECO:0000259" key="1">
    <source>
        <dbReference type="PROSITE" id="PS50878"/>
    </source>
</evidence>
<dbReference type="GeneID" id="70579024"/>
<reference evidence="3" key="1">
    <citation type="submission" date="2020-09" db="EMBL/GenBank/DDBJ databases">
        <title>Complete genome sequencing of Faecalibacillus intestinalis strain 14EGH31.</title>
        <authorList>
            <person name="Sakamoto M."/>
            <person name="Murakami T."/>
            <person name="Mori H."/>
        </authorList>
    </citation>
    <scope>NUCLEOTIDE SEQUENCE [LARGE SCALE GENOMIC DNA]</scope>
    <source>
        <strain evidence="3">14EGH31</strain>
    </source>
</reference>
<dbReference type="RefSeq" id="WP_117788850.1">
    <property type="nucleotide sequence ID" value="NZ_AP024085.1"/>
</dbReference>
<keyword evidence="2" id="KW-0238">DNA-binding</keyword>
<accession>A0A7I8E2T7</accession>
<sequence>MNKNKKHDKRNQLDIILTDLQPNEVPQIYTLKNFYNYLVTNKVMKRISRDKNEDEKKFDSSWHAAPLKIFVLKDNNEYREISFINPLSMMEVYLYLERYEKIILNFFKKDSFSIRTHRKRDNLLFKRVNNNIIEYADQAILQNESAGNYYDRFPYQQLDHFYKSDEWHDLNRKYKFFAKLDYSKCFDSIYTHTFNWIIASNVQEAKRLDEGHFLSATDKLLQNMNMSITNGIVVGPEFSRFLSEIIFQSVDRNIMYSLNCQGLQNGLDYEIKRYVDDFFVFVKKEENVDKIINEIAKSSNRFKLRLNYEKEEKGKLPHIWSEWINEINLFLNELEKSIFYPYSDENTYLLREQRLLPQRSVSKLKDMFQTVIVSDEKMNVKIVSYCFSFIYRKFFGCISNESKKTIFNLAFENAVYYLYDLLFYFYSFAPTYRNTDKLISIIYIIEDEIGFSKNKSVLYKIMKRYSFIIQNSNLADVSNLILLLIMYDIDIGSKSEEYILYEIRKEMNPLYYAILFLYDHFICKEKLGLKQEIEDLIQSKLNIFYNIVDSDDLDSQGKNIFLNKDIWWIFIFYKCKYLSQGINKNMEDFIVKYMSTILSNKQSEQSKLEICKFFLEYNGEKFINWELDKKMFFKNIKFKTFNRTIFNNKQENETFDIFDY</sequence>
<protein>
    <submittedName>
        <fullName evidence="2">DNA-binding protein</fullName>
    </submittedName>
</protein>
<dbReference type="CDD" id="cd01646">
    <property type="entry name" value="RT_Bac_retron_I"/>
    <property type="match status" value="1"/>
</dbReference>
<dbReference type="Pfam" id="PF00078">
    <property type="entry name" value="RVT_1"/>
    <property type="match status" value="1"/>
</dbReference>
<proteinExistence type="predicted"/>
<evidence type="ECO:0000313" key="3">
    <source>
        <dbReference type="Proteomes" id="UP000593842"/>
    </source>
</evidence>
<dbReference type="AlphaFoldDB" id="A0A7I8E2T7"/>
<dbReference type="EMBL" id="AP024085">
    <property type="protein sequence ID" value="BCL56875.1"/>
    <property type="molecule type" value="Genomic_DNA"/>
</dbReference>
<dbReference type="GO" id="GO:0003677">
    <property type="term" value="F:DNA binding"/>
    <property type="evidence" value="ECO:0007669"/>
    <property type="project" value="UniProtKB-KW"/>
</dbReference>
<dbReference type="Proteomes" id="UP000593842">
    <property type="component" value="Chromosome"/>
</dbReference>